<dbReference type="InterPro" id="IPR014710">
    <property type="entry name" value="RmlC-like_jellyroll"/>
</dbReference>
<dbReference type="InterPro" id="IPR000595">
    <property type="entry name" value="cNMP-bd_dom"/>
</dbReference>
<dbReference type="SUPFAM" id="SSF51206">
    <property type="entry name" value="cAMP-binding domain-like"/>
    <property type="match status" value="1"/>
</dbReference>
<reference evidence="3 4" key="1">
    <citation type="submission" date="2020-08" db="EMBL/GenBank/DDBJ databases">
        <title>Genomic Encyclopedia of Type Strains, Phase IV (KMG-IV): sequencing the most valuable type-strain genomes for metagenomic binning, comparative biology and taxonomic classification.</title>
        <authorList>
            <person name="Goeker M."/>
        </authorList>
    </citation>
    <scope>NUCLEOTIDE SEQUENCE [LARGE SCALE GENOMIC DNA]</scope>
    <source>
        <strain evidence="3 4">DSM 22071</strain>
    </source>
</reference>
<dbReference type="EMBL" id="JACHID010000005">
    <property type="protein sequence ID" value="MBB5021662.1"/>
    <property type="molecule type" value="Genomic_DNA"/>
</dbReference>
<evidence type="ECO:0000313" key="4">
    <source>
        <dbReference type="Proteomes" id="UP000528322"/>
    </source>
</evidence>
<sequence>MDRDGILATAVRTKDIKHSLEEISQRRRVPWGEMQFSIQHVSELKRAGDRFFREYEIEVFRKGLYPIELSYHIQQNIKDGHKDAYLTVKDDTIIDFSIATPLELLGEIKKAIAMDGIVFGVVSDELLYSAAQRIFQAAKERKTLCPEPVLIARGQSPKNSEPPLPVQYHFDKQGVIAKGKTEGETYMVREGEVLVTESIIEDSDLFITPHGSIVLPGNVAAPVFHDTAGKIRRKEAGEEIRYIAETDGYLSIEKGILTLRQRSNRPEDVTVAQKAKPQKATETPVESPPTTQEDHEPQAPAASKPAKSFNINQLSDAQKTLLKVKKLFSLFENLSNDDLLLVTSDARIMRYSKFDIVFEQGSRGKEIYFIINGSIDVLVGKKRIIGNLERYTDHFTASRLRQGAFFGEMTPITGERRSARCICSSAEAVLLRFRIVETVTPKNAMQMAVLYKNFVKALAVKLQKSNEAISQS</sequence>
<evidence type="ECO:0000313" key="3">
    <source>
        <dbReference type="EMBL" id="MBB5021662.1"/>
    </source>
</evidence>
<evidence type="ECO:0000259" key="2">
    <source>
        <dbReference type="PROSITE" id="PS50042"/>
    </source>
</evidence>
<gene>
    <name evidence="3" type="ORF">HNR37_000975</name>
</gene>
<feature type="domain" description="Cyclic nucleotide-binding" evidence="2">
    <location>
        <begin position="330"/>
        <end position="419"/>
    </location>
</feature>
<dbReference type="InterPro" id="IPR018490">
    <property type="entry name" value="cNMP-bd_dom_sf"/>
</dbReference>
<dbReference type="CDD" id="cd00038">
    <property type="entry name" value="CAP_ED"/>
    <property type="match status" value="1"/>
</dbReference>
<comment type="caution">
    <text evidence="3">The sequence shown here is derived from an EMBL/GenBank/DDBJ whole genome shotgun (WGS) entry which is preliminary data.</text>
</comment>
<dbReference type="PANTHER" id="PTHR23011">
    <property type="entry name" value="CYCLIC NUCLEOTIDE-BINDING DOMAIN CONTAINING PROTEIN"/>
    <property type="match status" value="1"/>
</dbReference>
<dbReference type="PANTHER" id="PTHR23011:SF28">
    <property type="entry name" value="CYCLIC NUCLEOTIDE-BINDING DOMAIN CONTAINING PROTEIN"/>
    <property type="match status" value="1"/>
</dbReference>
<keyword evidence="4" id="KW-1185">Reference proteome</keyword>
<feature type="region of interest" description="Disordered" evidence="1">
    <location>
        <begin position="264"/>
        <end position="306"/>
    </location>
</feature>
<dbReference type="PROSITE" id="PS50042">
    <property type="entry name" value="CNMP_BINDING_3"/>
    <property type="match status" value="1"/>
</dbReference>
<dbReference type="AlphaFoldDB" id="A0A7W8DGS3"/>
<dbReference type="Proteomes" id="UP000528322">
    <property type="component" value="Unassembled WGS sequence"/>
</dbReference>
<name>A0A7W8DGS3_9BACT</name>
<dbReference type="RefSeq" id="WP_183730764.1">
    <property type="nucleotide sequence ID" value="NZ_JACHID010000005.1"/>
</dbReference>
<dbReference type="Gene3D" id="2.60.120.10">
    <property type="entry name" value="Jelly Rolls"/>
    <property type="match status" value="1"/>
</dbReference>
<evidence type="ECO:0000256" key="1">
    <source>
        <dbReference type="SAM" id="MobiDB-lite"/>
    </source>
</evidence>
<dbReference type="Pfam" id="PF00027">
    <property type="entry name" value="cNMP_binding"/>
    <property type="match status" value="1"/>
</dbReference>
<accession>A0A7W8DGS3</accession>
<dbReference type="SMART" id="SM00100">
    <property type="entry name" value="cNMP"/>
    <property type="match status" value="1"/>
</dbReference>
<organism evidence="3 4">
    <name type="scientific">Desulfurispira natronophila</name>
    <dbReference type="NCBI Taxonomy" id="682562"/>
    <lineage>
        <taxon>Bacteria</taxon>
        <taxon>Pseudomonadati</taxon>
        <taxon>Chrysiogenota</taxon>
        <taxon>Chrysiogenia</taxon>
        <taxon>Chrysiogenales</taxon>
        <taxon>Chrysiogenaceae</taxon>
        <taxon>Desulfurispira</taxon>
    </lineage>
</organism>
<protein>
    <submittedName>
        <fullName evidence="3">CRP-like cAMP-binding protein</fullName>
    </submittedName>
</protein>
<proteinExistence type="predicted"/>